<proteinExistence type="inferred from homology"/>
<keyword evidence="8" id="KW-1185">Reference proteome</keyword>
<comment type="subcellular location">
    <subcellularLocation>
        <location evidence="1">Periplasm</location>
    </subcellularLocation>
</comment>
<evidence type="ECO:0000313" key="8">
    <source>
        <dbReference type="Proteomes" id="UP001243009"/>
    </source>
</evidence>
<reference evidence="7 8" key="1">
    <citation type="submission" date="2023-08" db="EMBL/GenBank/DDBJ databases">
        <title>The draft genome sequence of Paracraurococcus sp. LOR1-02.</title>
        <authorList>
            <person name="Kingkaew E."/>
            <person name="Tanasupawat S."/>
        </authorList>
    </citation>
    <scope>NUCLEOTIDE SEQUENCE [LARGE SCALE GENOMIC DNA]</scope>
    <source>
        <strain evidence="7 8">LOR1-02</strain>
    </source>
</reference>
<comment type="similarity">
    <text evidence="2">Belongs to the bacterial solute-binding protein SsuA/TauA family.</text>
</comment>
<organism evidence="7 8">
    <name type="scientific">Paracraurococcus lichenis</name>
    <dbReference type="NCBI Taxonomy" id="3064888"/>
    <lineage>
        <taxon>Bacteria</taxon>
        <taxon>Pseudomonadati</taxon>
        <taxon>Pseudomonadota</taxon>
        <taxon>Alphaproteobacteria</taxon>
        <taxon>Acetobacterales</taxon>
        <taxon>Roseomonadaceae</taxon>
        <taxon>Paracraurococcus</taxon>
    </lineage>
</organism>
<sequence>MTTIARRAFLGAAALLASPALLRAQPAPRLLRVGNQRGGLRSLIEASGVAQDLPYRIEWSEFPAAQPLLEALNANAVDLGTMGDLNFFSVYSSGAPIKAISASRSDGASQAIVVRGDSGIRTVADLRGKRVAAARGGWTHYSLLAILHAAGVPFQDVRFAWLLPAEAALAFRTGEVDAWSIWEPYTSLEVLNFGTRVLADARGLTPSASVLAVNNRALAERREQLQDFVRRDARAWAWAQENRAAYARVTALAIRQPEPVLIRAYEVNHTRAVPIDAALVREFQQAVDQAHAWGVIPGKVSVADAVDQSFTRDLGT</sequence>
<evidence type="ECO:0000256" key="3">
    <source>
        <dbReference type="ARBA" id="ARBA00022448"/>
    </source>
</evidence>
<evidence type="ECO:0000256" key="2">
    <source>
        <dbReference type="ARBA" id="ARBA00010742"/>
    </source>
</evidence>
<dbReference type="Pfam" id="PF09084">
    <property type="entry name" value="NMT1"/>
    <property type="match status" value="1"/>
</dbReference>
<dbReference type="CDD" id="cd13558">
    <property type="entry name" value="PBP2_SsuA_like_2"/>
    <property type="match status" value="1"/>
</dbReference>
<dbReference type="PANTHER" id="PTHR30024:SF48">
    <property type="entry name" value="ABC TRANSPORTER SUBSTRATE-BINDING PROTEIN"/>
    <property type="match status" value="1"/>
</dbReference>
<evidence type="ECO:0000256" key="1">
    <source>
        <dbReference type="ARBA" id="ARBA00004418"/>
    </source>
</evidence>
<accession>A0ABT9EB52</accession>
<feature type="signal peptide" evidence="5">
    <location>
        <begin position="1"/>
        <end position="23"/>
    </location>
</feature>
<dbReference type="SMART" id="SM00062">
    <property type="entry name" value="PBPb"/>
    <property type="match status" value="1"/>
</dbReference>
<protein>
    <submittedName>
        <fullName evidence="7">ABC transporter substrate-binding protein</fullName>
    </submittedName>
</protein>
<feature type="domain" description="Solute-binding protein family 3/N-terminal" evidence="6">
    <location>
        <begin position="30"/>
        <end position="242"/>
    </location>
</feature>
<dbReference type="InterPro" id="IPR015168">
    <property type="entry name" value="SsuA/THI5"/>
</dbReference>
<keyword evidence="4 5" id="KW-0732">Signal</keyword>
<dbReference type="InterPro" id="IPR010067">
    <property type="entry name" value="ABC_SsuA_sub-bd"/>
</dbReference>
<dbReference type="EMBL" id="JAUTWS010000088">
    <property type="protein sequence ID" value="MDO9713421.1"/>
    <property type="molecule type" value="Genomic_DNA"/>
</dbReference>
<dbReference type="RefSeq" id="WP_305108278.1">
    <property type="nucleotide sequence ID" value="NZ_JAUTWS010000088.1"/>
</dbReference>
<name>A0ABT9EB52_9PROT</name>
<dbReference type="SUPFAM" id="SSF53850">
    <property type="entry name" value="Periplasmic binding protein-like II"/>
    <property type="match status" value="1"/>
</dbReference>
<dbReference type="InterPro" id="IPR001638">
    <property type="entry name" value="Solute-binding_3/MltF_N"/>
</dbReference>
<evidence type="ECO:0000256" key="5">
    <source>
        <dbReference type="SAM" id="SignalP"/>
    </source>
</evidence>
<evidence type="ECO:0000256" key="4">
    <source>
        <dbReference type="ARBA" id="ARBA00022729"/>
    </source>
</evidence>
<dbReference type="NCBIfam" id="TIGR01728">
    <property type="entry name" value="SsuA_fam"/>
    <property type="match status" value="1"/>
</dbReference>
<keyword evidence="3" id="KW-0813">Transport</keyword>
<dbReference type="Proteomes" id="UP001243009">
    <property type="component" value="Unassembled WGS sequence"/>
</dbReference>
<comment type="caution">
    <text evidence="7">The sequence shown here is derived from an EMBL/GenBank/DDBJ whole genome shotgun (WGS) entry which is preliminary data.</text>
</comment>
<dbReference type="PANTHER" id="PTHR30024">
    <property type="entry name" value="ALIPHATIC SULFONATES-BINDING PROTEIN-RELATED"/>
    <property type="match status" value="1"/>
</dbReference>
<evidence type="ECO:0000313" key="7">
    <source>
        <dbReference type="EMBL" id="MDO9713421.1"/>
    </source>
</evidence>
<feature type="chain" id="PRO_5046942518" evidence="5">
    <location>
        <begin position="24"/>
        <end position="316"/>
    </location>
</feature>
<evidence type="ECO:0000259" key="6">
    <source>
        <dbReference type="SMART" id="SM00062"/>
    </source>
</evidence>
<gene>
    <name evidence="7" type="ORF">Q7A36_34155</name>
</gene>
<dbReference type="Gene3D" id="3.40.190.10">
    <property type="entry name" value="Periplasmic binding protein-like II"/>
    <property type="match status" value="2"/>
</dbReference>